<proteinExistence type="inferred from homology"/>
<dbReference type="Proteomes" id="UP000198767">
    <property type="component" value="Unassembled WGS sequence"/>
</dbReference>
<evidence type="ECO:0000313" key="8">
    <source>
        <dbReference type="EMBL" id="SCZ70123.1"/>
    </source>
</evidence>
<protein>
    <recommendedName>
        <fullName evidence="2 5">Basal-body rod modification protein FlgD</fullName>
    </recommendedName>
</protein>
<dbReference type="Gene3D" id="2.60.40.4070">
    <property type="match status" value="1"/>
</dbReference>
<dbReference type="STRING" id="1156985.SAMN04488118_11037"/>
<dbReference type="InterPro" id="IPR025965">
    <property type="entry name" value="FlgD/Vpr_Ig-like"/>
</dbReference>
<name>A0A1G5R7Q3_9RHOB</name>
<evidence type="ECO:0000259" key="7">
    <source>
        <dbReference type="Pfam" id="PF13860"/>
    </source>
</evidence>
<evidence type="ECO:0000256" key="3">
    <source>
        <dbReference type="ARBA" id="ARBA00022795"/>
    </source>
</evidence>
<evidence type="ECO:0000256" key="2">
    <source>
        <dbReference type="ARBA" id="ARBA00016013"/>
    </source>
</evidence>
<dbReference type="RefSeq" id="WP_090220235.1">
    <property type="nucleotide sequence ID" value="NZ_CANLDO010000009.1"/>
</dbReference>
<keyword evidence="8" id="KW-0282">Flagellum</keyword>
<keyword evidence="8" id="KW-0966">Cell projection</keyword>
<keyword evidence="3 5" id="KW-1005">Bacterial flagellum biogenesis</keyword>
<dbReference type="Pfam" id="PF13860">
    <property type="entry name" value="FlgD_ig"/>
    <property type="match status" value="1"/>
</dbReference>
<dbReference type="EMBL" id="FMWG01000010">
    <property type="protein sequence ID" value="SCZ70123.1"/>
    <property type="molecule type" value="Genomic_DNA"/>
</dbReference>
<comment type="function">
    <text evidence="4 5">Required for flagellar hook formation. May act as a scaffolding protein.</text>
</comment>
<keyword evidence="8" id="KW-0969">Cilium</keyword>
<organism evidence="8 9">
    <name type="scientific">Epibacterium ulvae</name>
    <dbReference type="NCBI Taxonomy" id="1156985"/>
    <lineage>
        <taxon>Bacteria</taxon>
        <taxon>Pseudomonadati</taxon>
        <taxon>Pseudomonadota</taxon>
        <taxon>Alphaproteobacteria</taxon>
        <taxon>Rhodobacterales</taxon>
        <taxon>Roseobacteraceae</taxon>
        <taxon>Epibacterium</taxon>
    </lineage>
</organism>
<evidence type="ECO:0000256" key="1">
    <source>
        <dbReference type="ARBA" id="ARBA00010577"/>
    </source>
</evidence>
<accession>A0A1G5R7Q3</accession>
<dbReference type="OrthoDB" id="9785233at2"/>
<evidence type="ECO:0000313" key="9">
    <source>
        <dbReference type="Proteomes" id="UP000198767"/>
    </source>
</evidence>
<evidence type="ECO:0000256" key="4">
    <source>
        <dbReference type="ARBA" id="ARBA00024746"/>
    </source>
</evidence>
<dbReference type="GO" id="GO:0044781">
    <property type="term" value="P:bacterial-type flagellum organization"/>
    <property type="evidence" value="ECO:0007669"/>
    <property type="project" value="UniProtKB-UniRule"/>
</dbReference>
<comment type="similarity">
    <text evidence="1 5">Belongs to the FlgD family.</text>
</comment>
<reference evidence="8 9" key="1">
    <citation type="submission" date="2016-10" db="EMBL/GenBank/DDBJ databases">
        <authorList>
            <person name="de Groot N.N."/>
        </authorList>
    </citation>
    <scope>NUCLEOTIDE SEQUENCE [LARGE SCALE GENOMIC DNA]</scope>
    <source>
        <strain evidence="8 9">U95</strain>
    </source>
</reference>
<dbReference type="AlphaFoldDB" id="A0A1G5R7Q3"/>
<feature type="domain" description="FlgD/Vpr Ig-like" evidence="7">
    <location>
        <begin position="113"/>
        <end position="183"/>
    </location>
</feature>
<dbReference type="Gene3D" id="2.30.30.910">
    <property type="match status" value="1"/>
</dbReference>
<keyword evidence="9" id="KW-1185">Reference proteome</keyword>
<dbReference type="InterPro" id="IPR005648">
    <property type="entry name" value="FlgD"/>
</dbReference>
<evidence type="ECO:0000256" key="5">
    <source>
        <dbReference type="RuleBase" id="RU362076"/>
    </source>
</evidence>
<dbReference type="Pfam" id="PF03963">
    <property type="entry name" value="FlgD"/>
    <property type="match status" value="1"/>
</dbReference>
<evidence type="ECO:0000256" key="6">
    <source>
        <dbReference type="SAM" id="MobiDB-lite"/>
    </source>
</evidence>
<sequence length="231" mass="24070">MTTPVTSPTGATSAAASSGSSSGLPVSSGISADFETFLKMLTTQAKYQDPLEPLDNAEYASQLAQFSQVEQQVQTNELLTALQNQASAASAVTLSSTSGWVGMEARAQVDGYFDGATPITVMPQPLAGAASARLVVRGVGGAVVDRIDIPVSADPFTWDGLTDSGSAHREGMYQFEVESVNADGEVTSTSRPDVYTRITETQLQGDEVHLILAGGSSINSTDVSALRESRS</sequence>
<gene>
    <name evidence="8" type="ORF">SAMN04488118_11037</name>
</gene>
<feature type="region of interest" description="Disordered" evidence="6">
    <location>
        <begin position="1"/>
        <end position="26"/>
    </location>
</feature>